<dbReference type="RefSeq" id="WP_144196613.1">
    <property type="nucleotide sequence ID" value="NZ_CAJPVH010000005.1"/>
</dbReference>
<dbReference type="KEGG" id="ccam:M5D45_25335"/>
<evidence type="ECO:0000313" key="5">
    <source>
        <dbReference type="Proteomes" id="UP001056132"/>
    </source>
</evidence>
<sequence>MAKGAAASPQLGLKSIAMFEAAKGALVILAGIGLVALLHRDAQALAEAIVSRFHINPASRYPTIFLSLLAHPTDGRLWAIGGSAAMYALMRFTEAYGLWRGRAWGNWLGVWSGGIYIPVEVYEAIRHPTWIHVGLAVANALVVAYLVTGLARHRVT</sequence>
<reference evidence="3" key="2">
    <citation type="journal article" date="2022" name="Microbiol. Resour. Announc.">
        <title>Genome Sequence of Cupriavidus campinensis Strain G5, a Member of a Bacterial Consortium Capable of Polyethylene Degradation.</title>
        <authorList>
            <person name="Schneider B."/>
            <person name="Pfeiffer F."/>
            <person name="Dyall-Smith M."/>
            <person name="Kunte H.J."/>
        </authorList>
    </citation>
    <scope>NUCLEOTIDE SEQUENCE</scope>
    <source>
        <strain evidence="3">G5</strain>
    </source>
</reference>
<keyword evidence="1" id="KW-0472">Membrane</keyword>
<reference evidence="3" key="3">
    <citation type="submission" date="2022-05" db="EMBL/GenBank/DDBJ databases">
        <authorList>
            <person name="Kunte H.-J."/>
        </authorList>
    </citation>
    <scope>NUCLEOTIDE SEQUENCE</scope>
    <source>
        <strain evidence="3">G5</strain>
    </source>
</reference>
<gene>
    <name evidence="2" type="ORF">FGG12_05440</name>
    <name evidence="3" type="ORF">M5D45_25335</name>
</gene>
<reference evidence="2 4" key="1">
    <citation type="submission" date="2019-05" db="EMBL/GenBank/DDBJ databases">
        <title>Whole genome sequence analysis of Cupriavidus campinensis S14E4C strain.</title>
        <authorList>
            <person name="Abbaszade G."/>
            <person name="Szabo A."/>
            <person name="Toumi M."/>
            <person name="Toth E."/>
        </authorList>
    </citation>
    <scope>NUCLEOTIDE SEQUENCE [LARGE SCALE GENOMIC DNA]</scope>
    <source>
        <strain evidence="2 4">S14E4C</strain>
    </source>
</reference>
<evidence type="ECO:0000313" key="2">
    <source>
        <dbReference type="EMBL" id="TSP13920.1"/>
    </source>
</evidence>
<name>A0AAE9L497_9BURK</name>
<proteinExistence type="predicted"/>
<feature type="transmembrane region" description="Helical" evidence="1">
    <location>
        <begin position="131"/>
        <end position="151"/>
    </location>
</feature>
<dbReference type="Proteomes" id="UP001056132">
    <property type="component" value="Chromosome 2"/>
</dbReference>
<keyword evidence="1" id="KW-0812">Transmembrane</keyword>
<dbReference type="Proteomes" id="UP000318943">
    <property type="component" value="Unassembled WGS sequence"/>
</dbReference>
<keyword evidence="1" id="KW-1133">Transmembrane helix</keyword>
<dbReference type="EMBL" id="VCIZ01000002">
    <property type="protein sequence ID" value="TSP13920.1"/>
    <property type="molecule type" value="Genomic_DNA"/>
</dbReference>
<feature type="transmembrane region" description="Helical" evidence="1">
    <location>
        <begin position="104"/>
        <end position="125"/>
    </location>
</feature>
<evidence type="ECO:0000256" key="1">
    <source>
        <dbReference type="SAM" id="Phobius"/>
    </source>
</evidence>
<evidence type="ECO:0000313" key="4">
    <source>
        <dbReference type="Proteomes" id="UP000318943"/>
    </source>
</evidence>
<keyword evidence="4" id="KW-1185">Reference proteome</keyword>
<dbReference type="Pfam" id="PF09900">
    <property type="entry name" value="DUF2127"/>
    <property type="match status" value="1"/>
</dbReference>
<evidence type="ECO:0000313" key="3">
    <source>
        <dbReference type="EMBL" id="URF06431.1"/>
    </source>
</evidence>
<organism evidence="3 5">
    <name type="scientific">Cupriavidus campinensis</name>
    <dbReference type="NCBI Taxonomy" id="151783"/>
    <lineage>
        <taxon>Bacteria</taxon>
        <taxon>Pseudomonadati</taxon>
        <taxon>Pseudomonadota</taxon>
        <taxon>Betaproteobacteria</taxon>
        <taxon>Burkholderiales</taxon>
        <taxon>Burkholderiaceae</taxon>
        <taxon>Cupriavidus</taxon>
    </lineage>
</organism>
<dbReference type="AlphaFoldDB" id="A0AAE9L497"/>
<accession>A0AAE9L497</accession>
<dbReference type="InterPro" id="IPR021125">
    <property type="entry name" value="DUF2127"/>
</dbReference>
<protein>
    <submittedName>
        <fullName evidence="3">DUF2127 domain-containing protein</fullName>
    </submittedName>
</protein>
<dbReference type="EMBL" id="CP097331">
    <property type="protein sequence ID" value="URF06431.1"/>
    <property type="molecule type" value="Genomic_DNA"/>
</dbReference>